<dbReference type="SMART" id="SM00796">
    <property type="entry name" value="AHS1"/>
    <property type="match status" value="1"/>
</dbReference>
<keyword evidence="2" id="KW-0378">Hydrolase</keyword>
<dbReference type="InterPro" id="IPR029000">
    <property type="entry name" value="Cyclophilin-like_dom_sf"/>
</dbReference>
<name>A0A1W1WJA2_SULTA</name>
<dbReference type="Pfam" id="PF02682">
    <property type="entry name" value="CT_C_D"/>
    <property type="match status" value="1"/>
</dbReference>
<dbReference type="SUPFAM" id="SSF160467">
    <property type="entry name" value="PH0987 N-terminal domain-like"/>
    <property type="match status" value="1"/>
</dbReference>
<dbReference type="Proteomes" id="UP000192660">
    <property type="component" value="Unassembled WGS sequence"/>
</dbReference>
<evidence type="ECO:0000256" key="3">
    <source>
        <dbReference type="ARBA" id="ARBA00022840"/>
    </source>
</evidence>
<reference evidence="6" key="1">
    <citation type="submission" date="2017-04" db="EMBL/GenBank/DDBJ databases">
        <authorList>
            <person name="Varghese N."/>
            <person name="Submissions S."/>
        </authorList>
    </citation>
    <scope>NUCLEOTIDE SEQUENCE [LARGE SCALE GENOMIC DNA]</scope>
    <source>
        <strain evidence="6">DSM 9293</strain>
    </source>
</reference>
<evidence type="ECO:0000259" key="4">
    <source>
        <dbReference type="SMART" id="SM00796"/>
    </source>
</evidence>
<evidence type="ECO:0000313" key="5">
    <source>
        <dbReference type="EMBL" id="SMC06229.1"/>
    </source>
</evidence>
<dbReference type="Gene3D" id="2.40.100.10">
    <property type="entry name" value="Cyclophilin-like"/>
    <property type="match status" value="1"/>
</dbReference>
<dbReference type="InterPro" id="IPR003833">
    <property type="entry name" value="CT_C_D"/>
</dbReference>
<dbReference type="AlphaFoldDB" id="A0A1W1WJA2"/>
<proteinExistence type="predicted"/>
<feature type="domain" description="Carboxyltransferase" evidence="4">
    <location>
        <begin position="3"/>
        <end position="202"/>
    </location>
</feature>
<dbReference type="EMBL" id="FWWY01000001">
    <property type="protein sequence ID" value="SMC06229.1"/>
    <property type="molecule type" value="Genomic_DNA"/>
</dbReference>
<dbReference type="NCBIfam" id="TIGR00370">
    <property type="entry name" value="5-oxoprolinase subunit PxpB"/>
    <property type="match status" value="1"/>
</dbReference>
<dbReference type="PANTHER" id="PTHR34698">
    <property type="entry name" value="5-OXOPROLINASE SUBUNIT B"/>
    <property type="match status" value="1"/>
</dbReference>
<accession>A0A1W1WJA2</accession>
<dbReference type="RefSeq" id="WP_020373270.1">
    <property type="nucleotide sequence ID" value="NZ_FWWY01000001.1"/>
</dbReference>
<keyword evidence="3" id="KW-0067">ATP-binding</keyword>
<evidence type="ECO:0000256" key="1">
    <source>
        <dbReference type="ARBA" id="ARBA00022741"/>
    </source>
</evidence>
<dbReference type="STRING" id="28034.BFX07_11700"/>
<dbReference type="PANTHER" id="PTHR34698:SF2">
    <property type="entry name" value="5-OXOPROLINASE SUBUNIT B"/>
    <property type="match status" value="1"/>
</dbReference>
<keyword evidence="1" id="KW-0547">Nucleotide-binding</keyword>
<gene>
    <name evidence="5" type="ORF">SAMN00768000_2700</name>
</gene>
<protein>
    <submittedName>
        <fullName evidence="5">Inhibitor of KinA</fullName>
    </submittedName>
</protein>
<evidence type="ECO:0000256" key="2">
    <source>
        <dbReference type="ARBA" id="ARBA00022801"/>
    </source>
</evidence>
<evidence type="ECO:0000313" key="6">
    <source>
        <dbReference type="Proteomes" id="UP000192660"/>
    </source>
</evidence>
<dbReference type="GO" id="GO:0005524">
    <property type="term" value="F:ATP binding"/>
    <property type="evidence" value="ECO:0007669"/>
    <property type="project" value="UniProtKB-KW"/>
</dbReference>
<dbReference type="InterPro" id="IPR010016">
    <property type="entry name" value="PxpB"/>
</dbReference>
<keyword evidence="6" id="KW-1185">Reference proteome</keyword>
<sequence length="235" mass="26916">MAIRWYEMGDFNIQLDFSQAPGYENPQVIYKIFDQVRRDSRTTSWQLIPSYTTLTISYPWNQSLQNVLEILQQYLEISELSDGGVKRYHIPVCYDEEFGPDLAYVANFHHLSVEEVIELHTYPDYRIEAVGFSPGFPYLSGLSPQLITPRRQTPRPKVPAGSVAIGGRQTGIYPVTTPGGWHLIGRTPLTLFRPHNNPPIVYHPGDLLHFFPISRAEYDQFAANPEQSMSVEWVT</sequence>
<dbReference type="GO" id="GO:0016787">
    <property type="term" value="F:hydrolase activity"/>
    <property type="evidence" value="ECO:0007669"/>
    <property type="project" value="UniProtKB-KW"/>
</dbReference>
<dbReference type="SUPFAM" id="SSF50891">
    <property type="entry name" value="Cyclophilin-like"/>
    <property type="match status" value="1"/>
</dbReference>
<organism evidence="5 6">
    <name type="scientific">Sulfobacillus thermosulfidooxidans (strain DSM 9293 / VKM B-1269 / AT-1)</name>
    <dbReference type="NCBI Taxonomy" id="929705"/>
    <lineage>
        <taxon>Bacteria</taxon>
        <taxon>Bacillati</taxon>
        <taxon>Bacillota</taxon>
        <taxon>Clostridia</taxon>
        <taxon>Eubacteriales</taxon>
        <taxon>Clostridiales Family XVII. Incertae Sedis</taxon>
        <taxon>Sulfobacillus</taxon>
    </lineage>
</organism>